<protein>
    <submittedName>
        <fullName evidence="1">Uncharacterized protein</fullName>
    </submittedName>
</protein>
<gene>
    <name evidence="1" type="ORF">GCWU000324_02132</name>
</gene>
<keyword evidence="2" id="KW-1185">Reference proteome</keyword>
<dbReference type="EMBL" id="ACJW02000003">
    <property type="protein sequence ID" value="EEP67881.1"/>
    <property type="molecule type" value="Genomic_DNA"/>
</dbReference>
<evidence type="ECO:0000313" key="1">
    <source>
        <dbReference type="EMBL" id="EEP67881.1"/>
    </source>
</evidence>
<dbReference type="HOGENOM" id="CLU_2898232_0_0_4"/>
<proteinExistence type="predicted"/>
<sequence length="62" mass="6960">MNAAFGNEPSPLHFEFQLSLGLAQRQPAEHSEVAKLKTQKTTERHLHSIVYLFSTVKPKKAA</sequence>
<accession>C4GJA9</accession>
<dbReference type="Proteomes" id="UP000003009">
    <property type="component" value="Unassembled WGS sequence"/>
</dbReference>
<dbReference type="AlphaFoldDB" id="C4GJA9"/>
<organism evidence="1 2">
    <name type="scientific">Kingella oralis ATCC 51147</name>
    <dbReference type="NCBI Taxonomy" id="629741"/>
    <lineage>
        <taxon>Bacteria</taxon>
        <taxon>Pseudomonadati</taxon>
        <taxon>Pseudomonadota</taxon>
        <taxon>Betaproteobacteria</taxon>
        <taxon>Neisseriales</taxon>
        <taxon>Neisseriaceae</taxon>
        <taxon>Kingella</taxon>
    </lineage>
</organism>
<comment type="caution">
    <text evidence="1">The sequence shown here is derived from an EMBL/GenBank/DDBJ whole genome shotgun (WGS) entry which is preliminary data.</text>
</comment>
<evidence type="ECO:0000313" key="2">
    <source>
        <dbReference type="Proteomes" id="UP000003009"/>
    </source>
</evidence>
<name>C4GJA9_9NEIS</name>
<reference evidence="1" key="1">
    <citation type="submission" date="2009-04" db="EMBL/GenBank/DDBJ databases">
        <authorList>
            <person name="Weinstock G."/>
            <person name="Sodergren E."/>
            <person name="Clifton S."/>
            <person name="Fulton L."/>
            <person name="Fulton B."/>
            <person name="Courtney L."/>
            <person name="Fronick C."/>
            <person name="Harrison M."/>
            <person name="Strong C."/>
            <person name="Farmer C."/>
            <person name="Delahaunty K."/>
            <person name="Markovic C."/>
            <person name="Hall O."/>
            <person name="Minx P."/>
            <person name="Tomlinson C."/>
            <person name="Mitreva M."/>
            <person name="Nelson J."/>
            <person name="Hou S."/>
            <person name="Wollam A."/>
            <person name="Pepin K.H."/>
            <person name="Johnson M."/>
            <person name="Bhonagiri V."/>
            <person name="Nash W.E."/>
            <person name="Warren W."/>
            <person name="Chinwalla A."/>
            <person name="Mardis E.R."/>
            <person name="Wilson R.K."/>
        </authorList>
    </citation>
    <scope>NUCLEOTIDE SEQUENCE [LARGE SCALE GENOMIC DNA]</scope>
    <source>
        <strain evidence="1">ATCC 51147</strain>
    </source>
</reference>